<reference evidence="9" key="3">
    <citation type="journal article" date="2019" name="Int. J. Syst. Evol. Microbiol.">
        <title>The Global Catalogue of Microorganisms (GCM) 10K type strain sequencing project: providing services to taxonomists for standard genome sequencing and annotation.</title>
        <authorList>
            <consortium name="The Broad Institute Genomics Platform"/>
            <consortium name="The Broad Institute Genome Sequencing Center for Infectious Disease"/>
            <person name="Wu L."/>
            <person name="Ma J."/>
        </authorList>
    </citation>
    <scope>NUCLEOTIDE SEQUENCE [LARGE SCALE GENOMIC DNA]</scope>
    <source>
        <strain evidence="9">CGMCC 1.8884</strain>
    </source>
</reference>
<evidence type="ECO:0000313" key="10">
    <source>
        <dbReference type="Proteomes" id="UP000652720"/>
    </source>
</evidence>
<feature type="domain" description="Tyr recombinase" evidence="5">
    <location>
        <begin position="108"/>
        <end position="299"/>
    </location>
</feature>
<proteinExistence type="predicted"/>
<accession>A0AAV4K664</accession>
<dbReference type="PROSITE" id="PS51898">
    <property type="entry name" value="TYR_RECOMBINASE"/>
    <property type="match status" value="1"/>
</dbReference>
<protein>
    <submittedName>
        <fullName evidence="7">Integrase</fullName>
    </submittedName>
</protein>
<dbReference type="InterPro" id="IPR050090">
    <property type="entry name" value="Tyrosine_recombinase_XerCD"/>
</dbReference>
<dbReference type="EMBL" id="BMMA01000019">
    <property type="protein sequence ID" value="GGI86033.1"/>
    <property type="molecule type" value="Genomic_DNA"/>
</dbReference>
<organism evidence="7 10">
    <name type="scientific">Deinococcus wulumuqiensis</name>
    <dbReference type="NCBI Taxonomy" id="980427"/>
    <lineage>
        <taxon>Bacteria</taxon>
        <taxon>Thermotogati</taxon>
        <taxon>Deinococcota</taxon>
        <taxon>Deinococci</taxon>
        <taxon>Deinococcales</taxon>
        <taxon>Deinococcaceae</taxon>
        <taxon>Deinococcus</taxon>
    </lineage>
</organism>
<dbReference type="GO" id="GO:0003677">
    <property type="term" value="F:DNA binding"/>
    <property type="evidence" value="ECO:0007669"/>
    <property type="project" value="UniProtKB-UniRule"/>
</dbReference>
<dbReference type="Proteomes" id="UP000630135">
    <property type="component" value="Unassembled WGS sequence"/>
</dbReference>
<dbReference type="InterPro" id="IPR004107">
    <property type="entry name" value="Integrase_SAM-like_N"/>
</dbReference>
<feature type="domain" description="Core-binding (CB)" evidence="6">
    <location>
        <begin position="1"/>
        <end position="86"/>
    </location>
</feature>
<dbReference type="GeneID" id="59166839"/>
<evidence type="ECO:0000259" key="6">
    <source>
        <dbReference type="PROSITE" id="PS51900"/>
    </source>
</evidence>
<dbReference type="Gene3D" id="1.10.150.130">
    <property type="match status" value="1"/>
</dbReference>
<reference evidence="7" key="2">
    <citation type="journal article" date="2014" name="Int. J. Syst. Evol. Microbiol.">
        <title>Complete genome sequence of Corynebacterium casei LMG S-19264T (=DSM 44701T), isolated from a smear-ripened cheese.</title>
        <authorList>
            <consortium name="US DOE Joint Genome Institute (JGI-PGF)"/>
            <person name="Walter F."/>
            <person name="Albersmeier A."/>
            <person name="Kalinowski J."/>
            <person name="Ruckert C."/>
        </authorList>
    </citation>
    <scope>NUCLEOTIDE SEQUENCE</scope>
    <source>
        <strain evidence="7">CGMCC 1.8885</strain>
    </source>
</reference>
<dbReference type="AlphaFoldDB" id="A0AAV4K664"/>
<dbReference type="InterPro" id="IPR002104">
    <property type="entry name" value="Integrase_catalytic"/>
</dbReference>
<dbReference type="RefSeq" id="WP_017871709.1">
    <property type="nucleotide sequence ID" value="NZ_BMLZ01000021.1"/>
</dbReference>
<dbReference type="GO" id="GO:0015074">
    <property type="term" value="P:DNA integration"/>
    <property type="evidence" value="ECO:0007669"/>
    <property type="project" value="UniProtKB-KW"/>
</dbReference>
<dbReference type="InterPro" id="IPR044068">
    <property type="entry name" value="CB"/>
</dbReference>
<gene>
    <name evidence="8" type="ORF">GCM10008021_18500</name>
    <name evidence="7" type="ORF">GCM10010914_20550</name>
</gene>
<dbReference type="EMBL" id="BMLZ01000021">
    <property type="protein sequence ID" value="GGP30199.1"/>
    <property type="molecule type" value="Genomic_DNA"/>
</dbReference>
<dbReference type="GO" id="GO:0006310">
    <property type="term" value="P:DNA recombination"/>
    <property type="evidence" value="ECO:0007669"/>
    <property type="project" value="UniProtKB-KW"/>
</dbReference>
<keyword evidence="1" id="KW-0229">DNA integration</keyword>
<dbReference type="InterPro" id="IPR013762">
    <property type="entry name" value="Integrase-like_cat_sf"/>
</dbReference>
<evidence type="ECO:0000313" key="9">
    <source>
        <dbReference type="Proteomes" id="UP000630135"/>
    </source>
</evidence>
<evidence type="ECO:0000313" key="8">
    <source>
        <dbReference type="EMBL" id="GGP30199.1"/>
    </source>
</evidence>
<sequence length="304" mass="34490">MQMLDQIDSFAGHLKREEGLSAGTIAQYSADCRRLAHWLLEHRPELESWSDVQARHLRAFINTYNPAPARNRRLLSSWRKLWTYLSEVEELTMHRGPFEMKRVKLRKLQPKYLTTAEVSKLIAAVEGRSPEQARRDKALISFLYGTGCRISEVLGLTIDNIEFEEDGQPYRIRVLGKGEKERTLHLSPTARRALGDWLKLRHLLGDGRSAYVFCHLGGKKKGQPLTARSVERAVKVAGQKAGLPAERCTPHKLRHSHATALMKAGRRLEEVQEILGHESIATTRIYAHLEPERLKAAAASLPDI</sequence>
<evidence type="ECO:0000256" key="4">
    <source>
        <dbReference type="PROSITE-ProRule" id="PRU01248"/>
    </source>
</evidence>
<evidence type="ECO:0000313" key="7">
    <source>
        <dbReference type="EMBL" id="GGI86033.1"/>
    </source>
</evidence>
<comment type="caution">
    <text evidence="7">The sequence shown here is derived from an EMBL/GenBank/DDBJ whole genome shotgun (WGS) entry which is preliminary data.</text>
</comment>
<dbReference type="Pfam" id="PF00589">
    <property type="entry name" value="Phage_integrase"/>
    <property type="match status" value="1"/>
</dbReference>
<keyword evidence="3" id="KW-0233">DNA recombination</keyword>
<dbReference type="PROSITE" id="PS51900">
    <property type="entry name" value="CB"/>
    <property type="match status" value="1"/>
</dbReference>
<dbReference type="InterPro" id="IPR010998">
    <property type="entry name" value="Integrase_recombinase_N"/>
</dbReference>
<evidence type="ECO:0000256" key="3">
    <source>
        <dbReference type="ARBA" id="ARBA00023172"/>
    </source>
</evidence>
<reference evidence="7" key="4">
    <citation type="submission" date="2023-08" db="EMBL/GenBank/DDBJ databases">
        <authorList>
            <person name="Sun Q."/>
            <person name="Zhou Y."/>
        </authorList>
    </citation>
    <scope>NUCLEOTIDE SEQUENCE</scope>
    <source>
        <strain evidence="8">CGMCC 1.8884</strain>
        <strain evidence="7">CGMCC 1.8885</strain>
    </source>
</reference>
<dbReference type="Proteomes" id="UP000652720">
    <property type="component" value="Unassembled WGS sequence"/>
</dbReference>
<evidence type="ECO:0000256" key="2">
    <source>
        <dbReference type="ARBA" id="ARBA00023125"/>
    </source>
</evidence>
<dbReference type="SUPFAM" id="SSF47823">
    <property type="entry name" value="lambda integrase-like, N-terminal domain"/>
    <property type="match status" value="1"/>
</dbReference>
<keyword evidence="9" id="KW-1185">Reference proteome</keyword>
<evidence type="ECO:0000256" key="1">
    <source>
        <dbReference type="ARBA" id="ARBA00022908"/>
    </source>
</evidence>
<dbReference type="PANTHER" id="PTHR30349">
    <property type="entry name" value="PHAGE INTEGRASE-RELATED"/>
    <property type="match status" value="1"/>
</dbReference>
<evidence type="ECO:0000259" key="5">
    <source>
        <dbReference type="PROSITE" id="PS51898"/>
    </source>
</evidence>
<dbReference type="Gene3D" id="1.10.443.10">
    <property type="entry name" value="Intergrase catalytic core"/>
    <property type="match status" value="1"/>
</dbReference>
<keyword evidence="2 4" id="KW-0238">DNA-binding</keyword>
<dbReference type="InterPro" id="IPR011010">
    <property type="entry name" value="DNA_brk_join_enz"/>
</dbReference>
<name>A0AAV4K664_9DEIO</name>
<dbReference type="SUPFAM" id="SSF56349">
    <property type="entry name" value="DNA breaking-rejoining enzymes"/>
    <property type="match status" value="1"/>
</dbReference>
<dbReference type="Pfam" id="PF02899">
    <property type="entry name" value="Phage_int_SAM_1"/>
    <property type="match status" value="1"/>
</dbReference>
<dbReference type="PANTHER" id="PTHR30349:SF81">
    <property type="entry name" value="TYROSINE RECOMBINASE XERC"/>
    <property type="match status" value="1"/>
</dbReference>
<reference evidence="8" key="1">
    <citation type="journal article" date="2014" name="Int. J. Syst. Evol. Microbiol.">
        <title>Complete genome of a new Firmicutes species belonging to the dominant human colonic microbiota ('Ruminococcus bicirculans') reveals two chromosomes and a selective capacity to utilize plant glucans.</title>
        <authorList>
            <consortium name="NISC Comparative Sequencing Program"/>
            <person name="Wegmann U."/>
            <person name="Louis P."/>
            <person name="Goesmann A."/>
            <person name="Henrissat B."/>
            <person name="Duncan S.H."/>
            <person name="Flint H.J."/>
        </authorList>
    </citation>
    <scope>NUCLEOTIDE SEQUENCE</scope>
    <source>
        <strain evidence="8">CGMCC 1.8884</strain>
    </source>
</reference>